<evidence type="ECO:0000256" key="3">
    <source>
        <dbReference type="ARBA" id="ARBA00022452"/>
    </source>
</evidence>
<name>A0A1E5IZD2_SHECO</name>
<comment type="caution">
    <text evidence="9">The sequence shown here is derived from an EMBL/GenBank/DDBJ whole genome shotgun (WGS) entry which is preliminary data.</text>
</comment>
<organism evidence="9 10">
    <name type="scientific">Shewanella colwelliana</name>
    <name type="common">Alteromonas colwelliana</name>
    <dbReference type="NCBI Taxonomy" id="23"/>
    <lineage>
        <taxon>Bacteria</taxon>
        <taxon>Pseudomonadati</taxon>
        <taxon>Pseudomonadota</taxon>
        <taxon>Gammaproteobacteria</taxon>
        <taxon>Alteromonadales</taxon>
        <taxon>Shewanellaceae</taxon>
        <taxon>Shewanella</taxon>
    </lineage>
</organism>
<dbReference type="SUPFAM" id="SSF56935">
    <property type="entry name" value="Porins"/>
    <property type="match status" value="1"/>
</dbReference>
<keyword evidence="5 8" id="KW-0732">Signal</keyword>
<keyword evidence="3" id="KW-1134">Transmembrane beta strand</keyword>
<evidence type="ECO:0000256" key="1">
    <source>
        <dbReference type="ARBA" id="ARBA00004571"/>
    </source>
</evidence>
<dbReference type="InterPro" id="IPR005017">
    <property type="entry name" value="OMPP1/FadL/TodX"/>
</dbReference>
<sequence>MNYATKKLLLSITIVLGSSTMVANVSAAGLSLSQLATAESIGTAGVANVTNNRDASAVMANPAGLSRISNSSIMIGVQYLDVESDFTGNSAGRPHEETTGEAGQFTPNLSYGKRLDDRWVVGMGLHAPGGLGLSYDNGVAGGPLNIINDNNIAIVNLTTSLAYQVNDSWSLGASMIAQYAEVAIDLFQDTDKANSLVGENWAPSFALGAMYHLSQNTHFGVTYNYGAKHNLDLRSQVLSPQAIDVNWPQSVDVGVAHQLNAAVTLMVSGHWQQWSEYDERYSDTWGGGVALSYQLTTWTLQAGVSMDSSPLTAENRDVLLPLDKQWRAGIGAVKRLKTGNELGFAYQYNSLGDGEITGNALNPIQPSGYYSNNRVHFVGLSLSF</sequence>
<keyword evidence="7" id="KW-0998">Cell outer membrane</keyword>
<evidence type="ECO:0000256" key="6">
    <source>
        <dbReference type="ARBA" id="ARBA00023136"/>
    </source>
</evidence>
<evidence type="ECO:0000256" key="4">
    <source>
        <dbReference type="ARBA" id="ARBA00022692"/>
    </source>
</evidence>
<dbReference type="GO" id="GO:0009279">
    <property type="term" value="C:cell outer membrane"/>
    <property type="evidence" value="ECO:0007669"/>
    <property type="project" value="UniProtKB-SubCell"/>
</dbReference>
<gene>
    <name evidence="9" type="ORF">BEL05_17030</name>
</gene>
<keyword evidence="6" id="KW-0472">Membrane</keyword>
<proteinExistence type="inferred from homology"/>
<evidence type="ECO:0000256" key="2">
    <source>
        <dbReference type="ARBA" id="ARBA00008163"/>
    </source>
</evidence>
<dbReference type="AlphaFoldDB" id="A0A1E5IZD2"/>
<feature type="signal peptide" evidence="8">
    <location>
        <begin position="1"/>
        <end position="23"/>
    </location>
</feature>
<dbReference type="RefSeq" id="WP_069670018.1">
    <property type="nucleotide sequence ID" value="NZ_MCBT01000001.1"/>
</dbReference>
<dbReference type="Proteomes" id="UP000095230">
    <property type="component" value="Unassembled WGS sequence"/>
</dbReference>
<dbReference type="STRING" id="23.BEL05_17030"/>
<evidence type="ECO:0000256" key="5">
    <source>
        <dbReference type="ARBA" id="ARBA00022729"/>
    </source>
</evidence>
<dbReference type="PANTHER" id="PTHR35093">
    <property type="entry name" value="OUTER MEMBRANE PROTEIN NMB0088-RELATED"/>
    <property type="match status" value="1"/>
</dbReference>
<evidence type="ECO:0000313" key="10">
    <source>
        <dbReference type="Proteomes" id="UP000095230"/>
    </source>
</evidence>
<reference evidence="9 10" key="1">
    <citation type="submission" date="2016-07" db="EMBL/GenBank/DDBJ databases">
        <title>Whole-genome of two Shewanella species isolated from a digestive organ of sea cucumber Apostichopus japonicus Selenka 1867.</title>
        <authorList>
            <person name="Hong H.-H."/>
            <person name="Choi H."/>
            <person name="Cheon S."/>
            <person name="Oh J.-S."/>
            <person name="Lee H.-G."/>
            <person name="Park C."/>
        </authorList>
    </citation>
    <scope>NUCLEOTIDE SEQUENCE [LARGE SCALE GENOMIC DNA]</scope>
    <source>
        <strain evidence="9 10">CSB03KR</strain>
    </source>
</reference>
<dbReference type="GO" id="GO:0015483">
    <property type="term" value="F:long-chain fatty acid transporting porin activity"/>
    <property type="evidence" value="ECO:0007669"/>
    <property type="project" value="TreeGrafter"/>
</dbReference>
<evidence type="ECO:0000313" key="9">
    <source>
        <dbReference type="EMBL" id="OEG75916.1"/>
    </source>
</evidence>
<evidence type="ECO:0000256" key="7">
    <source>
        <dbReference type="ARBA" id="ARBA00023237"/>
    </source>
</evidence>
<keyword evidence="4" id="KW-0812">Transmembrane</keyword>
<protein>
    <submittedName>
        <fullName evidence="9">Aromatic hydrocarbon degradation protein</fullName>
    </submittedName>
</protein>
<dbReference type="Gene3D" id="2.40.160.60">
    <property type="entry name" value="Outer membrane protein transport protein (OMPP1/FadL/TodX)"/>
    <property type="match status" value="1"/>
</dbReference>
<feature type="chain" id="PRO_5009179378" evidence="8">
    <location>
        <begin position="24"/>
        <end position="384"/>
    </location>
</feature>
<accession>A0A1E5IZD2</accession>
<evidence type="ECO:0000256" key="8">
    <source>
        <dbReference type="SAM" id="SignalP"/>
    </source>
</evidence>
<dbReference type="PANTHER" id="PTHR35093:SF8">
    <property type="entry name" value="OUTER MEMBRANE PROTEIN NMB0088-RELATED"/>
    <property type="match status" value="1"/>
</dbReference>
<comment type="similarity">
    <text evidence="2">Belongs to the OmpP1/FadL family.</text>
</comment>
<dbReference type="OrthoDB" id="19849at2"/>
<comment type="subcellular location">
    <subcellularLocation>
        <location evidence="1">Cell outer membrane</location>
        <topology evidence="1">Multi-pass membrane protein</topology>
    </subcellularLocation>
</comment>
<dbReference type="Pfam" id="PF03349">
    <property type="entry name" value="Toluene_X"/>
    <property type="match status" value="1"/>
</dbReference>
<dbReference type="EMBL" id="MCBT01000001">
    <property type="protein sequence ID" value="OEG75916.1"/>
    <property type="molecule type" value="Genomic_DNA"/>
</dbReference>